<dbReference type="PANTHER" id="PTHR36456:SF1">
    <property type="entry name" value="UPF0232 PROTEIN SCO3875"/>
    <property type="match status" value="1"/>
</dbReference>
<dbReference type="RefSeq" id="WP_313833348.1">
    <property type="nucleotide sequence ID" value="NZ_JAQOUE010000001.1"/>
</dbReference>
<dbReference type="Pfam" id="PF05258">
    <property type="entry name" value="DciA"/>
    <property type="match status" value="1"/>
</dbReference>
<dbReference type="InterPro" id="IPR007922">
    <property type="entry name" value="DciA-like"/>
</dbReference>
<proteinExistence type="predicted"/>
<keyword evidence="2" id="KW-1185">Reference proteome</keyword>
<reference evidence="1 2" key="1">
    <citation type="journal article" date="2023" name="ISME J.">
        <title>Cultivation and genomic characterization of novel and ubiquitous marine nitrite-oxidizing bacteria from the Nitrospirales.</title>
        <authorList>
            <person name="Mueller A.J."/>
            <person name="Daebeler A."/>
            <person name="Herbold C.W."/>
            <person name="Kirkegaard R.H."/>
            <person name="Daims H."/>
        </authorList>
    </citation>
    <scope>NUCLEOTIDE SEQUENCE [LARGE SCALE GENOMIC DNA]</scope>
    <source>
        <strain evidence="1 2">EB</strain>
    </source>
</reference>
<dbReference type="Proteomes" id="UP001250932">
    <property type="component" value="Unassembled WGS sequence"/>
</dbReference>
<gene>
    <name evidence="1" type="ORF">PPG34_11015</name>
</gene>
<sequence length="154" mass="17908">MQSFTSFQAILQGVAQSQGFDVRLWEYRLQTQWKDIVGDVLAAHTWPTRIRFRKLFIAVETTVWLHQLTYLKSTLMEKIQSQTPNLYLKDIVFRIGEIPEQHWDEPVSRNIAPHVSPESLMTATEVTREVTNEEIRYSLTRVISKALSSSTNEI</sequence>
<dbReference type="EMBL" id="JAQOUE010000001">
    <property type="protein sequence ID" value="MDT7042885.1"/>
    <property type="molecule type" value="Genomic_DNA"/>
</dbReference>
<name>A0ABU3K919_9BACT</name>
<protein>
    <submittedName>
        <fullName evidence="1">DUF721 domain-containing protein</fullName>
    </submittedName>
</protein>
<dbReference type="PANTHER" id="PTHR36456">
    <property type="entry name" value="UPF0232 PROTEIN SCO3875"/>
    <property type="match status" value="1"/>
</dbReference>
<evidence type="ECO:0000313" key="1">
    <source>
        <dbReference type="EMBL" id="MDT7042885.1"/>
    </source>
</evidence>
<accession>A0ABU3K919</accession>
<comment type="caution">
    <text evidence="1">The sequence shown here is derived from an EMBL/GenBank/DDBJ whole genome shotgun (WGS) entry which is preliminary data.</text>
</comment>
<evidence type="ECO:0000313" key="2">
    <source>
        <dbReference type="Proteomes" id="UP001250932"/>
    </source>
</evidence>
<organism evidence="1 2">
    <name type="scientific">Candidatus Nitronereus thalassa</name>
    <dbReference type="NCBI Taxonomy" id="3020898"/>
    <lineage>
        <taxon>Bacteria</taxon>
        <taxon>Pseudomonadati</taxon>
        <taxon>Nitrospirota</taxon>
        <taxon>Nitrospiria</taxon>
        <taxon>Nitrospirales</taxon>
        <taxon>Nitrospiraceae</taxon>
        <taxon>Candidatus Nitronereus</taxon>
    </lineage>
</organism>